<comment type="caution">
    <text evidence="1">The sequence shown here is derived from an EMBL/GenBank/DDBJ whole genome shotgun (WGS) entry which is preliminary data.</text>
</comment>
<dbReference type="Pfam" id="PF10294">
    <property type="entry name" value="Methyltransf_16"/>
    <property type="match status" value="1"/>
</dbReference>
<accession>A0AAV5AG39</accession>
<keyword evidence="2" id="KW-1185">Reference proteome</keyword>
<dbReference type="PANTHER" id="PTHR14614">
    <property type="entry name" value="HEPATOCELLULAR CARCINOMA-ASSOCIATED ANTIGEN"/>
    <property type="match status" value="1"/>
</dbReference>
<protein>
    <submittedName>
        <fullName evidence="1">Uncharacterized protein</fullName>
    </submittedName>
</protein>
<dbReference type="GO" id="GO:0008757">
    <property type="term" value="F:S-adenosylmethionine-dependent methyltransferase activity"/>
    <property type="evidence" value="ECO:0007669"/>
    <property type="project" value="UniProtKB-ARBA"/>
</dbReference>
<dbReference type="SUPFAM" id="SSF53335">
    <property type="entry name" value="S-adenosyl-L-methionine-dependent methyltransferases"/>
    <property type="match status" value="1"/>
</dbReference>
<organism evidence="1 2">
    <name type="scientific">Clathrus columnatus</name>
    <dbReference type="NCBI Taxonomy" id="1419009"/>
    <lineage>
        <taxon>Eukaryota</taxon>
        <taxon>Fungi</taxon>
        <taxon>Dikarya</taxon>
        <taxon>Basidiomycota</taxon>
        <taxon>Agaricomycotina</taxon>
        <taxon>Agaricomycetes</taxon>
        <taxon>Phallomycetidae</taxon>
        <taxon>Phallales</taxon>
        <taxon>Clathraceae</taxon>
        <taxon>Clathrus</taxon>
    </lineage>
</organism>
<dbReference type="InterPro" id="IPR019410">
    <property type="entry name" value="Methyltransf_16"/>
</dbReference>
<sequence>MALPVLLPKMTKGRAIELGSGIGYTALVLASMGWDVVATDTESIIRSVLRKNIDNNKASLSGTVQVRQLDWTTHEESSWDDLVGFDLILTADTLYAPHLVEPLLRTLHKLSYKTSTPVIVAIERRDGALLDNALERARTEFNFKVHRVPHKKLAKLVQKASYGWSKEDWSDIELWKLVGSSIPKDPDEI</sequence>
<dbReference type="InterPro" id="IPR029063">
    <property type="entry name" value="SAM-dependent_MTases_sf"/>
</dbReference>
<dbReference type="GO" id="GO:0005634">
    <property type="term" value="C:nucleus"/>
    <property type="evidence" value="ECO:0007669"/>
    <property type="project" value="TreeGrafter"/>
</dbReference>
<dbReference type="Gene3D" id="3.40.50.150">
    <property type="entry name" value="Vaccinia Virus protein VP39"/>
    <property type="match status" value="1"/>
</dbReference>
<dbReference type="Proteomes" id="UP001050691">
    <property type="component" value="Unassembled WGS sequence"/>
</dbReference>
<dbReference type="AlphaFoldDB" id="A0AAV5AG39"/>
<gene>
    <name evidence="1" type="ORF">Clacol_006339</name>
</gene>
<name>A0AAV5AG39_9AGAM</name>
<reference evidence="1" key="1">
    <citation type="submission" date="2021-10" db="EMBL/GenBank/DDBJ databases">
        <title>De novo Genome Assembly of Clathrus columnatus (Basidiomycota, Fungi) Using Illumina and Nanopore Sequence Data.</title>
        <authorList>
            <person name="Ogiso-Tanaka E."/>
            <person name="Itagaki H."/>
            <person name="Hosoya T."/>
            <person name="Hosaka K."/>
        </authorList>
    </citation>
    <scope>NUCLEOTIDE SEQUENCE</scope>
    <source>
        <strain evidence="1">MO-923</strain>
    </source>
</reference>
<dbReference type="PANTHER" id="PTHR14614:SF162">
    <property type="entry name" value="EXPRESSED PROTEIN"/>
    <property type="match status" value="1"/>
</dbReference>
<dbReference type="EMBL" id="BPWL01000007">
    <property type="protein sequence ID" value="GJJ12098.1"/>
    <property type="molecule type" value="Genomic_DNA"/>
</dbReference>
<dbReference type="GO" id="GO:0005737">
    <property type="term" value="C:cytoplasm"/>
    <property type="evidence" value="ECO:0007669"/>
    <property type="project" value="TreeGrafter"/>
</dbReference>
<evidence type="ECO:0000313" key="1">
    <source>
        <dbReference type="EMBL" id="GJJ12098.1"/>
    </source>
</evidence>
<proteinExistence type="predicted"/>
<evidence type="ECO:0000313" key="2">
    <source>
        <dbReference type="Proteomes" id="UP001050691"/>
    </source>
</evidence>
<dbReference type="CDD" id="cd02440">
    <property type="entry name" value="AdoMet_MTases"/>
    <property type="match status" value="1"/>
</dbReference>